<evidence type="ECO:0000313" key="2">
    <source>
        <dbReference type="Proteomes" id="UP001055879"/>
    </source>
</evidence>
<keyword evidence="2" id="KW-1185">Reference proteome</keyword>
<evidence type="ECO:0000313" key="1">
    <source>
        <dbReference type="EMBL" id="KAI3685219.1"/>
    </source>
</evidence>
<dbReference type="Proteomes" id="UP001055879">
    <property type="component" value="Linkage Group LG12"/>
</dbReference>
<name>A0ACB8YIS9_ARCLA</name>
<protein>
    <submittedName>
        <fullName evidence="1">Uncharacterized protein</fullName>
    </submittedName>
</protein>
<gene>
    <name evidence="1" type="ORF">L6452_34457</name>
</gene>
<proteinExistence type="predicted"/>
<reference evidence="2" key="1">
    <citation type="journal article" date="2022" name="Mol. Ecol. Resour.">
        <title>The genomes of chicory, endive, great burdock and yacon provide insights into Asteraceae palaeo-polyploidization history and plant inulin production.</title>
        <authorList>
            <person name="Fan W."/>
            <person name="Wang S."/>
            <person name="Wang H."/>
            <person name="Wang A."/>
            <person name="Jiang F."/>
            <person name="Liu H."/>
            <person name="Zhao H."/>
            <person name="Xu D."/>
            <person name="Zhang Y."/>
        </authorList>
    </citation>
    <scope>NUCLEOTIDE SEQUENCE [LARGE SCALE GENOMIC DNA]</scope>
    <source>
        <strain evidence="2">cv. Niubang</strain>
    </source>
</reference>
<organism evidence="1 2">
    <name type="scientific">Arctium lappa</name>
    <name type="common">Greater burdock</name>
    <name type="synonym">Lappa major</name>
    <dbReference type="NCBI Taxonomy" id="4217"/>
    <lineage>
        <taxon>Eukaryota</taxon>
        <taxon>Viridiplantae</taxon>
        <taxon>Streptophyta</taxon>
        <taxon>Embryophyta</taxon>
        <taxon>Tracheophyta</taxon>
        <taxon>Spermatophyta</taxon>
        <taxon>Magnoliopsida</taxon>
        <taxon>eudicotyledons</taxon>
        <taxon>Gunneridae</taxon>
        <taxon>Pentapetalae</taxon>
        <taxon>asterids</taxon>
        <taxon>campanulids</taxon>
        <taxon>Asterales</taxon>
        <taxon>Asteraceae</taxon>
        <taxon>Carduoideae</taxon>
        <taxon>Cardueae</taxon>
        <taxon>Arctiinae</taxon>
        <taxon>Arctium</taxon>
    </lineage>
</organism>
<sequence>MKRDYPQQNYTYFNGSSSTSAPAGLVVLLLGFRMSPGNPRSGMRNKMPVVLMSCWRFLATKLSRLIWLMSQEQSAKVSDHRKLKNAIANVKVLARTHAPSLIRATTPSGRGCVMIPTIIARNIDSNCQAILETPEGTETNHRITLVTIEAT</sequence>
<dbReference type="EMBL" id="CM042058">
    <property type="protein sequence ID" value="KAI3685219.1"/>
    <property type="molecule type" value="Genomic_DNA"/>
</dbReference>
<reference evidence="1 2" key="2">
    <citation type="journal article" date="2022" name="Mol. Ecol. Resour.">
        <title>The genomes of chicory, endive, great burdock and yacon provide insights into Asteraceae paleo-polyploidization history and plant inulin production.</title>
        <authorList>
            <person name="Fan W."/>
            <person name="Wang S."/>
            <person name="Wang H."/>
            <person name="Wang A."/>
            <person name="Jiang F."/>
            <person name="Liu H."/>
            <person name="Zhao H."/>
            <person name="Xu D."/>
            <person name="Zhang Y."/>
        </authorList>
    </citation>
    <scope>NUCLEOTIDE SEQUENCE [LARGE SCALE GENOMIC DNA]</scope>
    <source>
        <strain evidence="2">cv. Niubang</strain>
    </source>
</reference>
<accession>A0ACB8YIS9</accession>
<comment type="caution">
    <text evidence="1">The sequence shown here is derived from an EMBL/GenBank/DDBJ whole genome shotgun (WGS) entry which is preliminary data.</text>
</comment>